<dbReference type="PANTHER" id="PTHR43434:SF20">
    <property type="entry name" value="5'-NUCLEOTIDASE"/>
    <property type="match status" value="1"/>
</dbReference>
<name>A0A2S6N9C7_RHOGL</name>
<comment type="caution">
    <text evidence="1">The sequence shown here is derived from an EMBL/GenBank/DDBJ whole genome shotgun (WGS) entry which is preliminary data.</text>
</comment>
<proteinExistence type="predicted"/>
<dbReference type="InterPro" id="IPR050155">
    <property type="entry name" value="HAD-like_hydrolase_sf"/>
</dbReference>
<dbReference type="PANTHER" id="PTHR43434">
    <property type="entry name" value="PHOSPHOGLYCOLATE PHOSPHATASE"/>
    <property type="match status" value="1"/>
</dbReference>
<dbReference type="RefSeq" id="WP_104520161.1">
    <property type="nucleotide sequence ID" value="NZ_NHRY01000195.1"/>
</dbReference>
<dbReference type="SUPFAM" id="SSF56784">
    <property type="entry name" value="HAD-like"/>
    <property type="match status" value="1"/>
</dbReference>
<dbReference type="InterPro" id="IPR041492">
    <property type="entry name" value="HAD_2"/>
</dbReference>
<dbReference type="EMBL" id="NHRY01000195">
    <property type="protein sequence ID" value="PPQ31222.1"/>
    <property type="molecule type" value="Genomic_DNA"/>
</dbReference>
<dbReference type="Proteomes" id="UP000239724">
    <property type="component" value="Unassembled WGS sequence"/>
</dbReference>
<dbReference type="GO" id="GO:0004713">
    <property type="term" value="F:protein tyrosine kinase activity"/>
    <property type="evidence" value="ECO:0007669"/>
    <property type="project" value="TreeGrafter"/>
</dbReference>
<dbReference type="SFLD" id="SFLDG01129">
    <property type="entry name" value="C1.5:_HAD__Beta-PGM__Phosphata"/>
    <property type="match status" value="1"/>
</dbReference>
<dbReference type="Gene3D" id="3.40.50.1000">
    <property type="entry name" value="HAD superfamily/HAD-like"/>
    <property type="match status" value="1"/>
</dbReference>
<dbReference type="Pfam" id="PF13419">
    <property type="entry name" value="HAD_2"/>
    <property type="match status" value="1"/>
</dbReference>
<evidence type="ECO:0008006" key="3">
    <source>
        <dbReference type="Google" id="ProtNLM"/>
    </source>
</evidence>
<dbReference type="InterPro" id="IPR036412">
    <property type="entry name" value="HAD-like_sf"/>
</dbReference>
<evidence type="ECO:0000313" key="1">
    <source>
        <dbReference type="EMBL" id="PPQ31222.1"/>
    </source>
</evidence>
<dbReference type="SFLD" id="SFLDS00003">
    <property type="entry name" value="Haloacid_Dehalogenase"/>
    <property type="match status" value="1"/>
</dbReference>
<evidence type="ECO:0000313" key="2">
    <source>
        <dbReference type="Proteomes" id="UP000239724"/>
    </source>
</evidence>
<keyword evidence="2" id="KW-1185">Reference proteome</keyword>
<sequence length="213" mass="22896">MSRAVLLDLDGTLADSRPGIEASFRFMLSELGHDPDAIGDMSWAVGPPIGVSIRRLLETYQDDRVDLGTAVYRARYSEVGLYDCSIYPGIEAMLQALTNAGRRLCVATSKRRDFAERVVDHLGLRHFLPVVYGALPGGGLDDKREMVADLLRVEGYDPAATTMVGDRLHDIHAAQANGLRSVGVLWGYGGREELQAAGAGTLAATPAEVVGLV</sequence>
<protein>
    <recommendedName>
        <fullName evidence="3">HAD family hydrolase</fullName>
    </recommendedName>
</protein>
<organism evidence="1 2">
    <name type="scientific">Rhodopila globiformis</name>
    <name type="common">Rhodopseudomonas globiformis</name>
    <dbReference type="NCBI Taxonomy" id="1071"/>
    <lineage>
        <taxon>Bacteria</taxon>
        <taxon>Pseudomonadati</taxon>
        <taxon>Pseudomonadota</taxon>
        <taxon>Alphaproteobacteria</taxon>
        <taxon>Acetobacterales</taxon>
        <taxon>Acetobacteraceae</taxon>
        <taxon>Rhodopila</taxon>
    </lineage>
</organism>
<dbReference type="InterPro" id="IPR023214">
    <property type="entry name" value="HAD_sf"/>
</dbReference>
<dbReference type="Gene3D" id="1.10.150.240">
    <property type="entry name" value="Putative phosphatase, domain 2"/>
    <property type="match status" value="1"/>
</dbReference>
<dbReference type="AlphaFoldDB" id="A0A2S6N9C7"/>
<reference evidence="1 2" key="1">
    <citation type="journal article" date="2018" name="Arch. Microbiol.">
        <title>New insights into the metabolic potential of the phototrophic purple bacterium Rhodopila globiformis DSM 161(T) from its draft genome sequence and evidence for a vanadium-dependent nitrogenase.</title>
        <authorList>
            <person name="Imhoff J.F."/>
            <person name="Rahn T."/>
            <person name="Kunzel S."/>
            <person name="Neulinger S.C."/>
        </authorList>
    </citation>
    <scope>NUCLEOTIDE SEQUENCE [LARGE SCALE GENOMIC DNA]</scope>
    <source>
        <strain evidence="1 2">DSM 161</strain>
    </source>
</reference>
<dbReference type="InterPro" id="IPR023198">
    <property type="entry name" value="PGP-like_dom2"/>
</dbReference>
<dbReference type="OrthoDB" id="9793014at2"/>
<gene>
    <name evidence="1" type="ORF">CCS01_17760</name>
</gene>
<accession>A0A2S6N9C7</accession>
<dbReference type="GO" id="GO:0005829">
    <property type="term" value="C:cytosol"/>
    <property type="evidence" value="ECO:0007669"/>
    <property type="project" value="TreeGrafter"/>
</dbReference>